<keyword evidence="2 10" id="KW-0812">Transmembrane</keyword>
<dbReference type="AlphaFoldDB" id="A0A0N5B191"/>
<keyword evidence="13" id="KW-1185">Reference proteome</keyword>
<name>A0A0N5B191_9BILA</name>
<dbReference type="Pfam" id="PF02019">
    <property type="entry name" value="WIF"/>
    <property type="match status" value="1"/>
</dbReference>
<dbReference type="PRINTS" id="PR00109">
    <property type="entry name" value="TYRKINASE"/>
</dbReference>
<dbReference type="GO" id="GO:0051897">
    <property type="term" value="P:positive regulation of phosphatidylinositol 3-kinase/protein kinase B signal transduction"/>
    <property type="evidence" value="ECO:0007669"/>
    <property type="project" value="TreeGrafter"/>
</dbReference>
<comment type="subcellular location">
    <subcellularLocation>
        <location evidence="1">Cell membrane</location>
        <topology evidence="1">Single-pass membrane protein</topology>
    </subcellularLocation>
</comment>
<keyword evidence="5" id="KW-0067">ATP-binding</keyword>
<dbReference type="PROSITE" id="PS50011">
    <property type="entry name" value="PROTEIN_KINASE_DOM"/>
    <property type="match status" value="1"/>
</dbReference>
<dbReference type="InterPro" id="IPR011009">
    <property type="entry name" value="Kinase-like_dom_sf"/>
</dbReference>
<feature type="transmembrane region" description="Helical" evidence="10">
    <location>
        <begin position="6"/>
        <end position="27"/>
    </location>
</feature>
<evidence type="ECO:0000256" key="5">
    <source>
        <dbReference type="ARBA" id="ARBA00022840"/>
    </source>
</evidence>
<dbReference type="WBParaSite" id="SMUV_0001104301-mRNA-1">
    <property type="protein sequence ID" value="SMUV_0001104301-mRNA-1"/>
    <property type="gene ID" value="SMUV_0001104301"/>
</dbReference>
<reference evidence="14" key="1">
    <citation type="submission" date="2017-02" db="UniProtKB">
        <authorList>
            <consortium name="WormBaseParasite"/>
        </authorList>
    </citation>
    <scope>IDENTIFICATION</scope>
</reference>
<dbReference type="SUPFAM" id="SSF56112">
    <property type="entry name" value="Protein kinase-like (PK-like)"/>
    <property type="match status" value="1"/>
</dbReference>
<feature type="transmembrane region" description="Helical" evidence="10">
    <location>
        <begin position="168"/>
        <end position="191"/>
    </location>
</feature>
<dbReference type="PROSITE" id="PS00109">
    <property type="entry name" value="PROTEIN_KINASE_TYR"/>
    <property type="match status" value="1"/>
</dbReference>
<evidence type="ECO:0000313" key="14">
    <source>
        <dbReference type="WBParaSite" id="SMUV_0001104301-mRNA-1"/>
    </source>
</evidence>
<evidence type="ECO:0000256" key="8">
    <source>
        <dbReference type="ARBA" id="ARBA00023170"/>
    </source>
</evidence>
<feature type="domain" description="WIF" evidence="12">
    <location>
        <begin position="25"/>
        <end position="151"/>
    </location>
</feature>
<keyword evidence="9" id="KW-0325">Glycoprotein</keyword>
<dbReference type="STRING" id="451379.A0A0N5B191"/>
<dbReference type="GO" id="GO:0005524">
    <property type="term" value="F:ATP binding"/>
    <property type="evidence" value="ECO:0007669"/>
    <property type="project" value="UniProtKB-KW"/>
</dbReference>
<dbReference type="GO" id="GO:0007409">
    <property type="term" value="P:axonogenesis"/>
    <property type="evidence" value="ECO:0007669"/>
    <property type="project" value="TreeGrafter"/>
</dbReference>
<dbReference type="Pfam" id="PF07714">
    <property type="entry name" value="PK_Tyr_Ser-Thr"/>
    <property type="match status" value="1"/>
</dbReference>
<dbReference type="PANTHER" id="PTHR24416:SF349">
    <property type="entry name" value="TYROSINE-PROTEIN KINASE RYK"/>
    <property type="match status" value="1"/>
</dbReference>
<evidence type="ECO:0000256" key="7">
    <source>
        <dbReference type="ARBA" id="ARBA00023136"/>
    </source>
</evidence>
<evidence type="ECO:0000256" key="1">
    <source>
        <dbReference type="ARBA" id="ARBA00004162"/>
    </source>
</evidence>
<evidence type="ECO:0000256" key="6">
    <source>
        <dbReference type="ARBA" id="ARBA00022989"/>
    </source>
</evidence>
<feature type="domain" description="Protein kinase" evidence="11">
    <location>
        <begin position="280"/>
        <end position="589"/>
    </location>
</feature>
<dbReference type="Proteomes" id="UP000046393">
    <property type="component" value="Unplaced"/>
</dbReference>
<sequence>MINDHILTLVIFGTLQSFCAGCIDLFIDESEVFRLLGISAEMKYITNGTVNDYSSKFKLRVTQNISEVAFSWRSEDSRHQYEYFIDTKSDDGVLPVLHIPCHGIVPSRTKTFVVEYRCSKYGQFEVLLHINIAYPSRRNRTSLILKQQKLCAPIQNSSNSTSLTGDSLFYIIIGCAMAFVLIIIVLLVVYFRPDANSILKYQLEDMDRNGTLQQTLSRNMINSYSAVDADTLNLLSTSKEQYRERYSYPATNHSIVLEKPYILDIPTILNELHVDKRFFEVFSMHVIEGTFGELKWAIWKKKFGGKNSFISNDEKSDYIGEILLVKTLKSNADARQLNIFLEQSLRFHHVPRFMYLGQVEAVAFCDLYDNDEIMNDFPLICYKHQGFGNLKKFLQRCRSGLIEEIQISTGSSATSDVPTLRAHELVSMGIQILKATLHLHTYSVIHKDIAARNCLVSETNQGYDRFFIQLCDTALSKDLFPNDYHCLGDNNNRPVKWMAYESLTNNVYTSATDIWSFGVTLWELLSCGQQPYVDIDPDEMLQLLEQDRRLPQPYNCPDELYSLIRCCWELDYRNRPSCEKLLNSLQSFMVQLRQFI</sequence>
<keyword evidence="6 10" id="KW-1133">Transmembrane helix</keyword>
<dbReference type="SMART" id="SM00469">
    <property type="entry name" value="WIF"/>
    <property type="match status" value="1"/>
</dbReference>
<evidence type="ECO:0000313" key="13">
    <source>
        <dbReference type="Proteomes" id="UP000046393"/>
    </source>
</evidence>
<dbReference type="PROSITE" id="PS50814">
    <property type="entry name" value="WIF"/>
    <property type="match status" value="1"/>
</dbReference>
<dbReference type="Gene3D" id="2.60.40.2170">
    <property type="entry name" value="Wnt, WIF domain"/>
    <property type="match status" value="1"/>
</dbReference>
<dbReference type="GO" id="GO:0005886">
    <property type="term" value="C:plasma membrane"/>
    <property type="evidence" value="ECO:0007669"/>
    <property type="project" value="UniProtKB-SubCell"/>
</dbReference>
<dbReference type="InterPro" id="IPR000719">
    <property type="entry name" value="Prot_kinase_dom"/>
</dbReference>
<dbReference type="InterPro" id="IPR050122">
    <property type="entry name" value="RTK"/>
</dbReference>
<evidence type="ECO:0000259" key="11">
    <source>
        <dbReference type="PROSITE" id="PS50011"/>
    </source>
</evidence>
<proteinExistence type="predicted"/>
<evidence type="ECO:0000256" key="10">
    <source>
        <dbReference type="SAM" id="Phobius"/>
    </source>
</evidence>
<evidence type="ECO:0000256" key="2">
    <source>
        <dbReference type="ARBA" id="ARBA00022692"/>
    </source>
</evidence>
<evidence type="ECO:0000259" key="12">
    <source>
        <dbReference type="PROSITE" id="PS50814"/>
    </source>
</evidence>
<dbReference type="GO" id="GO:0007169">
    <property type="term" value="P:cell surface receptor protein tyrosine kinase signaling pathway"/>
    <property type="evidence" value="ECO:0007669"/>
    <property type="project" value="TreeGrafter"/>
</dbReference>
<dbReference type="InterPro" id="IPR001245">
    <property type="entry name" value="Ser-Thr/Tyr_kinase_cat_dom"/>
</dbReference>
<evidence type="ECO:0000256" key="9">
    <source>
        <dbReference type="ARBA" id="ARBA00023180"/>
    </source>
</evidence>
<dbReference type="GO" id="GO:0043235">
    <property type="term" value="C:receptor complex"/>
    <property type="evidence" value="ECO:0007669"/>
    <property type="project" value="TreeGrafter"/>
</dbReference>
<protein>
    <submittedName>
        <fullName evidence="14">Protein kinase domain-containing protein</fullName>
    </submittedName>
</protein>
<dbReference type="InterPro" id="IPR003306">
    <property type="entry name" value="WIF"/>
</dbReference>
<keyword evidence="3" id="KW-0732">Signal</keyword>
<dbReference type="Gene3D" id="1.10.510.10">
    <property type="entry name" value="Transferase(Phosphotransferase) domain 1"/>
    <property type="match status" value="1"/>
</dbReference>
<evidence type="ECO:0000256" key="4">
    <source>
        <dbReference type="ARBA" id="ARBA00022741"/>
    </source>
</evidence>
<dbReference type="GO" id="GO:0010976">
    <property type="term" value="P:positive regulation of neuron projection development"/>
    <property type="evidence" value="ECO:0007669"/>
    <property type="project" value="TreeGrafter"/>
</dbReference>
<keyword evidence="8" id="KW-0675">Receptor</keyword>
<organism evidence="13 14">
    <name type="scientific">Syphacia muris</name>
    <dbReference type="NCBI Taxonomy" id="451379"/>
    <lineage>
        <taxon>Eukaryota</taxon>
        <taxon>Metazoa</taxon>
        <taxon>Ecdysozoa</taxon>
        <taxon>Nematoda</taxon>
        <taxon>Chromadorea</taxon>
        <taxon>Rhabditida</taxon>
        <taxon>Spirurina</taxon>
        <taxon>Oxyuridomorpha</taxon>
        <taxon>Oxyuroidea</taxon>
        <taxon>Oxyuridae</taxon>
        <taxon>Syphacia</taxon>
    </lineage>
</organism>
<dbReference type="InterPro" id="IPR038677">
    <property type="entry name" value="WIF_sf"/>
</dbReference>
<dbReference type="InterPro" id="IPR008266">
    <property type="entry name" value="Tyr_kinase_AS"/>
</dbReference>
<keyword evidence="4" id="KW-0547">Nucleotide-binding</keyword>
<accession>A0A0N5B191</accession>
<keyword evidence="7 10" id="KW-0472">Membrane</keyword>
<dbReference type="PANTHER" id="PTHR24416">
    <property type="entry name" value="TYROSINE-PROTEIN KINASE RECEPTOR"/>
    <property type="match status" value="1"/>
</dbReference>
<dbReference type="GO" id="GO:0004672">
    <property type="term" value="F:protein kinase activity"/>
    <property type="evidence" value="ECO:0007669"/>
    <property type="project" value="InterPro"/>
</dbReference>
<evidence type="ECO:0000256" key="3">
    <source>
        <dbReference type="ARBA" id="ARBA00022729"/>
    </source>
</evidence>